<dbReference type="AlphaFoldDB" id="A0A0J9XGW5"/>
<dbReference type="GO" id="GO:0005777">
    <property type="term" value="C:peroxisome"/>
    <property type="evidence" value="ECO:0007669"/>
    <property type="project" value="TreeGrafter"/>
</dbReference>
<evidence type="ECO:0000256" key="4">
    <source>
        <dbReference type="ARBA" id="ARBA00023002"/>
    </source>
</evidence>
<feature type="domain" description="Thioredoxin" evidence="10">
    <location>
        <begin position="3"/>
        <end position="171"/>
    </location>
</feature>
<evidence type="ECO:0000313" key="12">
    <source>
        <dbReference type="Proteomes" id="UP000242525"/>
    </source>
</evidence>
<dbReference type="Pfam" id="PF08534">
    <property type="entry name" value="Redoxin"/>
    <property type="match status" value="1"/>
</dbReference>
<reference evidence="11" key="1">
    <citation type="submission" date="2014-03" db="EMBL/GenBank/DDBJ databases">
        <authorList>
            <person name="Casaregola S."/>
        </authorList>
    </citation>
    <scope>NUCLEOTIDE SEQUENCE [LARGE SCALE GENOMIC DNA]</scope>
    <source>
        <strain evidence="11">CLIB 918</strain>
    </source>
</reference>
<sequence>MALSVGDSFPPNVKFSYVPYTPENSDVVACGIPTVYDTEKEFANKKVVIVSVPGAFTPTCTANHIPPFIQKVNEIKAKGVDDIIILSANDPFVQAAWGKALGGADKLIFASDGNAAFSEAVGLSVDLSSRGFGKRTARYAIIVDHNKVTYVEQEPGPGVTVSGVEAVLAHL</sequence>
<dbReference type="GO" id="GO:0034599">
    <property type="term" value="P:cellular response to oxidative stress"/>
    <property type="evidence" value="ECO:0007669"/>
    <property type="project" value="InterPro"/>
</dbReference>
<dbReference type="GO" id="GO:0045454">
    <property type="term" value="P:cell redox homeostasis"/>
    <property type="evidence" value="ECO:0007669"/>
    <property type="project" value="TreeGrafter"/>
</dbReference>
<dbReference type="FunFam" id="3.40.30.10:FF:000020">
    <property type="entry name" value="Peroxiredoxin"/>
    <property type="match status" value="1"/>
</dbReference>
<evidence type="ECO:0000256" key="8">
    <source>
        <dbReference type="PIRSR" id="PIRSR637944-1"/>
    </source>
</evidence>
<dbReference type="EMBL" id="CCBN010000016">
    <property type="protein sequence ID" value="CDO56665.1"/>
    <property type="molecule type" value="Genomic_DNA"/>
</dbReference>
<dbReference type="PROSITE" id="PS51352">
    <property type="entry name" value="THIOREDOXIN_2"/>
    <property type="match status" value="1"/>
</dbReference>
<gene>
    <name evidence="11" type="ORF">BN980_GECA16s01066g</name>
</gene>
<evidence type="ECO:0000256" key="3">
    <source>
        <dbReference type="ARBA" id="ARBA00022862"/>
    </source>
</evidence>
<dbReference type="PANTHER" id="PTHR10430:SF16">
    <property type="entry name" value="PEROXIREDOXIN-5, MITOCHONDRIAL"/>
    <property type="match status" value="1"/>
</dbReference>
<dbReference type="InterPro" id="IPR037944">
    <property type="entry name" value="PRX5-like"/>
</dbReference>
<dbReference type="InterPro" id="IPR013740">
    <property type="entry name" value="Redoxin"/>
</dbReference>
<keyword evidence="2 9" id="KW-0575">Peroxidase</keyword>
<keyword evidence="5 9" id="KW-0676">Redox-active center</keyword>
<dbReference type="CDD" id="cd03013">
    <property type="entry name" value="PRX5_like"/>
    <property type="match status" value="1"/>
</dbReference>
<dbReference type="GO" id="GO:0042744">
    <property type="term" value="P:hydrogen peroxide catabolic process"/>
    <property type="evidence" value="ECO:0007669"/>
    <property type="project" value="TreeGrafter"/>
</dbReference>
<comment type="similarity">
    <text evidence="1 9">Belongs to the peroxiredoxin family. Prx5 subfamily.</text>
</comment>
<proteinExistence type="inferred from homology"/>
<evidence type="ECO:0000256" key="1">
    <source>
        <dbReference type="ARBA" id="ARBA00010505"/>
    </source>
</evidence>
<evidence type="ECO:0000256" key="9">
    <source>
        <dbReference type="RuleBase" id="RU366011"/>
    </source>
</evidence>
<evidence type="ECO:0000256" key="5">
    <source>
        <dbReference type="ARBA" id="ARBA00023284"/>
    </source>
</evidence>
<comment type="function">
    <text evidence="9">Thiol-specific peroxidase that catalyzes the reduction of hydrogen peroxide and organic hydroperoxides to water and alcohols, respectively. Plays a role in cell protection against oxidative stress by detoxifying peroxides.</text>
</comment>
<dbReference type="Proteomes" id="UP000242525">
    <property type="component" value="Unassembled WGS sequence"/>
</dbReference>
<protein>
    <recommendedName>
        <fullName evidence="6">Thioredoxin peroxidase</fullName>
    </recommendedName>
    <alternativeName>
        <fullName evidence="7">Thioredoxin-dependent peroxiredoxin</fullName>
    </alternativeName>
</protein>
<dbReference type="STRING" id="1173061.A0A0J9XGW5"/>
<evidence type="ECO:0000256" key="7">
    <source>
        <dbReference type="ARBA" id="ARBA00079296"/>
    </source>
</evidence>
<dbReference type="OrthoDB" id="195498at2759"/>
<keyword evidence="3 9" id="KW-0049">Antioxidant</keyword>
<organism evidence="11 12">
    <name type="scientific">Geotrichum candidum</name>
    <name type="common">Oospora lactis</name>
    <name type="synonym">Dipodascus geotrichum</name>
    <dbReference type="NCBI Taxonomy" id="1173061"/>
    <lineage>
        <taxon>Eukaryota</taxon>
        <taxon>Fungi</taxon>
        <taxon>Dikarya</taxon>
        <taxon>Ascomycota</taxon>
        <taxon>Saccharomycotina</taxon>
        <taxon>Dipodascomycetes</taxon>
        <taxon>Dipodascales</taxon>
        <taxon>Dipodascaceae</taxon>
        <taxon>Geotrichum</taxon>
    </lineage>
</organism>
<dbReference type="PANTHER" id="PTHR10430">
    <property type="entry name" value="PEROXIREDOXIN"/>
    <property type="match status" value="1"/>
</dbReference>
<dbReference type="InterPro" id="IPR036249">
    <property type="entry name" value="Thioredoxin-like_sf"/>
</dbReference>
<dbReference type="GO" id="GO:0005739">
    <property type="term" value="C:mitochondrion"/>
    <property type="evidence" value="ECO:0007669"/>
    <property type="project" value="TreeGrafter"/>
</dbReference>
<evidence type="ECO:0000256" key="2">
    <source>
        <dbReference type="ARBA" id="ARBA00022559"/>
    </source>
</evidence>
<dbReference type="InterPro" id="IPR013766">
    <property type="entry name" value="Thioredoxin_domain"/>
</dbReference>
<evidence type="ECO:0000313" key="11">
    <source>
        <dbReference type="EMBL" id="CDO56665.1"/>
    </source>
</evidence>
<evidence type="ECO:0000256" key="6">
    <source>
        <dbReference type="ARBA" id="ARBA00032824"/>
    </source>
</evidence>
<comment type="caution">
    <text evidence="11">The sequence shown here is derived from an EMBL/GenBank/DDBJ whole genome shotgun (WGS) entry which is preliminary data.</text>
</comment>
<evidence type="ECO:0000259" key="10">
    <source>
        <dbReference type="PROSITE" id="PS51352"/>
    </source>
</evidence>
<dbReference type="GO" id="GO:0008379">
    <property type="term" value="F:thioredoxin peroxidase activity"/>
    <property type="evidence" value="ECO:0007669"/>
    <property type="project" value="InterPro"/>
</dbReference>
<name>A0A0J9XGW5_GEOCN</name>
<keyword evidence="4 9" id="KW-0560">Oxidoreductase</keyword>
<keyword evidence="12" id="KW-1185">Reference proteome</keyword>
<accession>A0A0J9XGW5</accession>
<dbReference type="Gene3D" id="3.40.30.10">
    <property type="entry name" value="Glutaredoxin"/>
    <property type="match status" value="1"/>
</dbReference>
<dbReference type="SUPFAM" id="SSF52833">
    <property type="entry name" value="Thioredoxin-like"/>
    <property type="match status" value="1"/>
</dbReference>
<feature type="active site" description="Cysteine sulfenic acid (-SOH) intermediate" evidence="8">
    <location>
        <position position="60"/>
    </location>
</feature>